<name>A0A544YZD3_9ACTN</name>
<reference evidence="2 3" key="1">
    <citation type="submission" date="2019-07" db="EMBL/GenBank/DDBJ databases">
        <title>Microbispora hainanensis DSM 45428.</title>
        <authorList>
            <person name="Thawai C."/>
        </authorList>
    </citation>
    <scope>NUCLEOTIDE SEQUENCE [LARGE SCALE GENOMIC DNA]</scope>
    <source>
        <strain evidence="2 3">DSM 45428</strain>
    </source>
</reference>
<comment type="caution">
    <text evidence="2">The sequence shown here is derived from an EMBL/GenBank/DDBJ whole genome shotgun (WGS) entry which is preliminary data.</text>
</comment>
<feature type="region of interest" description="Disordered" evidence="1">
    <location>
        <begin position="1"/>
        <end position="25"/>
    </location>
</feature>
<sequence length="100" mass="11284">MSNRTPAWGGPCPSPHLPPLQNGAKPLDWHKPGRFAWSRVLAWTCHEHRNTWYELCAAGGLAYIRRLKGDELKPEVAHTHAWRVAEARAVWLALLSGRAQ</sequence>
<dbReference type="Proteomes" id="UP000316541">
    <property type="component" value="Unassembled WGS sequence"/>
</dbReference>
<protein>
    <submittedName>
        <fullName evidence="2">Uncharacterized protein</fullName>
    </submittedName>
</protein>
<gene>
    <name evidence="2" type="ORF">FLX08_09100</name>
</gene>
<evidence type="ECO:0000313" key="3">
    <source>
        <dbReference type="Proteomes" id="UP000316541"/>
    </source>
</evidence>
<evidence type="ECO:0000256" key="1">
    <source>
        <dbReference type="SAM" id="MobiDB-lite"/>
    </source>
</evidence>
<proteinExistence type="predicted"/>
<organism evidence="2 3">
    <name type="scientific">Microbispora hainanensis</name>
    <dbReference type="NCBI Taxonomy" id="568844"/>
    <lineage>
        <taxon>Bacteria</taxon>
        <taxon>Bacillati</taxon>
        <taxon>Actinomycetota</taxon>
        <taxon>Actinomycetes</taxon>
        <taxon>Streptosporangiales</taxon>
        <taxon>Streptosporangiaceae</taxon>
        <taxon>Microbispora</taxon>
    </lineage>
</organism>
<evidence type="ECO:0000313" key="2">
    <source>
        <dbReference type="EMBL" id="TQS22133.1"/>
    </source>
</evidence>
<accession>A0A544YZD3</accession>
<dbReference type="AlphaFoldDB" id="A0A544YZD3"/>
<dbReference type="EMBL" id="VIRM01000008">
    <property type="protein sequence ID" value="TQS22133.1"/>
    <property type="molecule type" value="Genomic_DNA"/>
</dbReference>